<reference evidence="2 3" key="1">
    <citation type="submission" date="2018-03" db="EMBL/GenBank/DDBJ databases">
        <title>Genomic Encyclopedia of Archaeal and Bacterial Type Strains, Phase II (KMG-II): from individual species to whole genera.</title>
        <authorList>
            <person name="Goeker M."/>
        </authorList>
    </citation>
    <scope>NUCLEOTIDE SEQUENCE [LARGE SCALE GENOMIC DNA]</scope>
    <source>
        <strain evidence="2 3">DSM 100212</strain>
    </source>
</reference>
<dbReference type="InterPro" id="IPR045467">
    <property type="entry name" value="DUF6497"/>
</dbReference>
<evidence type="ECO:0000313" key="2">
    <source>
        <dbReference type="EMBL" id="PRY93934.1"/>
    </source>
</evidence>
<accession>A0A2T0X504</accession>
<sequence length="131" mass="13983">MSVVRISVFVALFGAATTAAGQEGAPTVPSGLDLSLQEVILENLPDGKVQARYRYLAPDLADAGYDRVAGDFPALCDQYALPELTGQGHDVAHIILSMSDRPVVFGDSDPEAVQFFEAFSVTDATCVWEAF</sequence>
<dbReference type="Proteomes" id="UP000238392">
    <property type="component" value="Unassembled WGS sequence"/>
</dbReference>
<name>A0A2T0X504_9RHOB</name>
<dbReference type="Pfam" id="PF20107">
    <property type="entry name" value="DUF6497"/>
    <property type="match status" value="1"/>
</dbReference>
<dbReference type="OrthoDB" id="7862028at2"/>
<keyword evidence="1" id="KW-0732">Signal</keyword>
<comment type="caution">
    <text evidence="2">The sequence shown here is derived from an EMBL/GenBank/DDBJ whole genome shotgun (WGS) entry which is preliminary data.</text>
</comment>
<evidence type="ECO:0000256" key="1">
    <source>
        <dbReference type="SAM" id="SignalP"/>
    </source>
</evidence>
<protein>
    <recommendedName>
        <fullName evidence="4">Acetolactate synthase</fullName>
    </recommendedName>
</protein>
<dbReference type="AlphaFoldDB" id="A0A2T0X504"/>
<dbReference type="EMBL" id="PVTQ01000001">
    <property type="protein sequence ID" value="PRY93934.1"/>
    <property type="molecule type" value="Genomic_DNA"/>
</dbReference>
<organism evidence="2 3">
    <name type="scientific">Donghicola tyrosinivorans</name>
    <dbReference type="NCBI Taxonomy" id="1652492"/>
    <lineage>
        <taxon>Bacteria</taxon>
        <taxon>Pseudomonadati</taxon>
        <taxon>Pseudomonadota</taxon>
        <taxon>Alphaproteobacteria</taxon>
        <taxon>Rhodobacterales</taxon>
        <taxon>Roseobacteraceae</taxon>
        <taxon>Donghicola</taxon>
    </lineage>
</organism>
<feature type="signal peptide" evidence="1">
    <location>
        <begin position="1"/>
        <end position="21"/>
    </location>
</feature>
<dbReference type="RefSeq" id="WP_106262224.1">
    <property type="nucleotide sequence ID" value="NZ_PVTQ01000001.1"/>
</dbReference>
<gene>
    <name evidence="2" type="ORF">CLV74_10164</name>
</gene>
<evidence type="ECO:0000313" key="3">
    <source>
        <dbReference type="Proteomes" id="UP000238392"/>
    </source>
</evidence>
<feature type="chain" id="PRO_5015603883" description="Acetolactate synthase" evidence="1">
    <location>
        <begin position="22"/>
        <end position="131"/>
    </location>
</feature>
<proteinExistence type="predicted"/>
<evidence type="ECO:0008006" key="4">
    <source>
        <dbReference type="Google" id="ProtNLM"/>
    </source>
</evidence>
<keyword evidence="3" id="KW-1185">Reference proteome</keyword>